<sequence>MERAAVVAGLGGWVPPTVVGNDRLAEVLDTSDEWIRRRTGIRERRWVSPGQSTGDLAVEAGRRALTCAGLEGVDAVVLATSSPDRQCPATAPEVAARLELGPVPAFDVAAVCTGFVYALATGAGMIALGAAESVLVIGADAFSTLLAPDDRTTRVIFGDGGGAVVLRAGSPTEPGALTGLNLGSDGSLSDLIEVPAGGSRQRSTGVPAKTEDTYFTMQGQAVYAQAVRRMAESVQETATRTGWNLAEIDSFVLHQANARILTAVARRLGLPSQRFLSNIETRGNTVAASIPLALVDGVASGELRPGHKVVLAGFGGGLTWGSTALVWPRLAAHRTVSPELAAASAATDAAMR</sequence>
<feature type="domain" description="Beta-ketoacyl-[acyl-carrier-protein] synthase III N-terminal" evidence="11">
    <location>
        <begin position="106"/>
        <end position="186"/>
    </location>
</feature>
<evidence type="ECO:0000256" key="3">
    <source>
        <dbReference type="ARBA" id="ARBA00022516"/>
    </source>
</evidence>
<dbReference type="InterPro" id="IPR004655">
    <property type="entry name" value="FabH"/>
</dbReference>
<dbReference type="GO" id="GO:0033818">
    <property type="term" value="F:beta-ketoacyl-acyl-carrier-protein synthase III activity"/>
    <property type="evidence" value="ECO:0007669"/>
    <property type="project" value="UniProtKB-UniRule"/>
</dbReference>
<evidence type="ECO:0000259" key="11">
    <source>
        <dbReference type="Pfam" id="PF08545"/>
    </source>
</evidence>
<keyword evidence="8 9" id="KW-0012">Acyltransferase</keyword>
<evidence type="ECO:0000259" key="10">
    <source>
        <dbReference type="Pfam" id="PF08541"/>
    </source>
</evidence>
<keyword evidence="3 9" id="KW-0444">Lipid biosynthesis</keyword>
<dbReference type="Gene3D" id="3.40.47.10">
    <property type="match status" value="1"/>
</dbReference>
<feature type="region of interest" description="ACP-binding" evidence="9">
    <location>
        <begin position="255"/>
        <end position="259"/>
    </location>
</feature>
<comment type="pathway">
    <text evidence="9">Lipid metabolism; fatty acid biosynthesis.</text>
</comment>
<keyword evidence="5 9" id="KW-0276">Fatty acid metabolism</keyword>
<comment type="function">
    <text evidence="9">Catalyzes the condensation reaction of fatty acid synthesis by the addition to an acyl acceptor of two carbons from malonyl-ACP. Catalyzes the first condensation reaction which initiates fatty acid synthesis and may therefore play a role in governing the total rate of fatty acid production. Possesses both acetoacetyl-ACP synthase and acetyl transacylase activities. Its substrate specificity determines the biosynthesis of branched-chain and/or straight-chain of fatty acids.</text>
</comment>
<keyword evidence="6 9" id="KW-0443">Lipid metabolism</keyword>
<dbReference type="InterPro" id="IPR016039">
    <property type="entry name" value="Thiolase-like"/>
</dbReference>
<comment type="similarity">
    <text evidence="1 9">Belongs to the thiolase-like superfamily. FabH family.</text>
</comment>
<comment type="subcellular location">
    <subcellularLocation>
        <location evidence="9">Cytoplasm</location>
    </subcellularLocation>
</comment>
<dbReference type="NCBIfam" id="TIGR00747">
    <property type="entry name" value="fabH"/>
    <property type="match status" value="1"/>
</dbReference>
<organism evidence="12 13">
    <name type="scientific">Streptomyces humidus</name>
    <dbReference type="NCBI Taxonomy" id="52259"/>
    <lineage>
        <taxon>Bacteria</taxon>
        <taxon>Bacillati</taxon>
        <taxon>Actinomycetota</taxon>
        <taxon>Actinomycetes</taxon>
        <taxon>Kitasatosporales</taxon>
        <taxon>Streptomycetaceae</taxon>
        <taxon>Streptomyces</taxon>
    </lineage>
</organism>
<evidence type="ECO:0000256" key="2">
    <source>
        <dbReference type="ARBA" id="ARBA00022490"/>
    </source>
</evidence>
<dbReference type="AlphaFoldDB" id="A0A918GCS9"/>
<accession>A0A918GCS9</accession>
<keyword evidence="7 9" id="KW-0275">Fatty acid biosynthesis</keyword>
<reference evidence="12" key="1">
    <citation type="journal article" date="2014" name="Int. J. Syst. Evol. Microbiol.">
        <title>Complete genome sequence of Corynebacterium casei LMG S-19264T (=DSM 44701T), isolated from a smear-ripened cheese.</title>
        <authorList>
            <consortium name="US DOE Joint Genome Institute (JGI-PGF)"/>
            <person name="Walter F."/>
            <person name="Albersmeier A."/>
            <person name="Kalinowski J."/>
            <person name="Ruckert C."/>
        </authorList>
    </citation>
    <scope>NUCLEOTIDE SEQUENCE</scope>
    <source>
        <strain evidence="12">JCM 4386</strain>
    </source>
</reference>
<dbReference type="InterPro" id="IPR013747">
    <property type="entry name" value="ACP_syn_III_C"/>
</dbReference>
<evidence type="ECO:0000256" key="8">
    <source>
        <dbReference type="ARBA" id="ARBA00023315"/>
    </source>
</evidence>
<comment type="caution">
    <text evidence="12">The sequence shown here is derived from an EMBL/GenBank/DDBJ whole genome shotgun (WGS) entry which is preliminary data.</text>
</comment>
<feature type="active site" evidence="9">
    <location>
        <position position="112"/>
    </location>
</feature>
<dbReference type="NCBIfam" id="NF006829">
    <property type="entry name" value="PRK09352.1"/>
    <property type="match status" value="1"/>
</dbReference>
<evidence type="ECO:0000256" key="4">
    <source>
        <dbReference type="ARBA" id="ARBA00022679"/>
    </source>
</evidence>
<evidence type="ECO:0000256" key="7">
    <source>
        <dbReference type="ARBA" id="ARBA00023160"/>
    </source>
</evidence>
<dbReference type="GO" id="GO:0004315">
    <property type="term" value="F:3-oxoacyl-[acyl-carrier-protein] synthase activity"/>
    <property type="evidence" value="ECO:0007669"/>
    <property type="project" value="InterPro"/>
</dbReference>
<feature type="active site" evidence="9">
    <location>
        <position position="284"/>
    </location>
</feature>
<dbReference type="GO" id="GO:0005737">
    <property type="term" value="C:cytoplasm"/>
    <property type="evidence" value="ECO:0007669"/>
    <property type="project" value="UniProtKB-SubCell"/>
</dbReference>
<feature type="domain" description="Beta-ketoacyl-[acyl-carrier-protein] synthase III C-terminal" evidence="10">
    <location>
        <begin position="240"/>
        <end position="327"/>
    </location>
</feature>
<dbReference type="PANTHER" id="PTHR34069:SF2">
    <property type="entry name" value="BETA-KETOACYL-[ACYL-CARRIER-PROTEIN] SYNTHASE III"/>
    <property type="match status" value="1"/>
</dbReference>
<keyword evidence="9" id="KW-0511">Multifunctional enzyme</keyword>
<evidence type="ECO:0000256" key="9">
    <source>
        <dbReference type="HAMAP-Rule" id="MF_01815"/>
    </source>
</evidence>
<comment type="subunit">
    <text evidence="9">Homodimer.</text>
</comment>
<proteinExistence type="inferred from homology"/>
<dbReference type="CDD" id="cd00830">
    <property type="entry name" value="KAS_III"/>
    <property type="match status" value="1"/>
</dbReference>
<evidence type="ECO:0000256" key="6">
    <source>
        <dbReference type="ARBA" id="ARBA00023098"/>
    </source>
</evidence>
<protein>
    <recommendedName>
        <fullName evidence="9">Beta-ketoacyl-[acyl-carrier-protein] synthase III</fullName>
        <shortName evidence="9">Beta-ketoacyl-ACP synthase III</shortName>
        <shortName evidence="9">KAS III</shortName>
        <ecNumber evidence="9">2.3.1.180</ecNumber>
    </recommendedName>
    <alternativeName>
        <fullName evidence="9">3-oxoacyl-[acyl-carrier-protein] synthase 3</fullName>
    </alternativeName>
    <alternativeName>
        <fullName evidence="9">3-oxoacyl-[acyl-carrier-protein] synthase III</fullName>
    </alternativeName>
</protein>
<dbReference type="EMBL" id="BMTL01000062">
    <property type="protein sequence ID" value="GGS29915.1"/>
    <property type="molecule type" value="Genomic_DNA"/>
</dbReference>
<dbReference type="Pfam" id="PF08541">
    <property type="entry name" value="ACP_syn_III_C"/>
    <property type="match status" value="1"/>
</dbReference>
<dbReference type="InterPro" id="IPR013751">
    <property type="entry name" value="ACP_syn_III_N"/>
</dbReference>
<gene>
    <name evidence="9 12" type="primary">fabH</name>
    <name evidence="12" type="ORF">GCM10010269_80650</name>
</gene>
<evidence type="ECO:0000313" key="13">
    <source>
        <dbReference type="Proteomes" id="UP000606194"/>
    </source>
</evidence>
<comment type="domain">
    <text evidence="9">The last Arg residue of the ACP-binding site is essential for the weak association between ACP/AcpP and FabH.</text>
</comment>
<feature type="active site" evidence="9">
    <location>
        <position position="254"/>
    </location>
</feature>
<evidence type="ECO:0000256" key="5">
    <source>
        <dbReference type="ARBA" id="ARBA00022832"/>
    </source>
</evidence>
<dbReference type="Pfam" id="PF08545">
    <property type="entry name" value="ACP_syn_III"/>
    <property type="match status" value="1"/>
</dbReference>
<reference evidence="12" key="2">
    <citation type="submission" date="2020-09" db="EMBL/GenBank/DDBJ databases">
        <authorList>
            <person name="Sun Q."/>
            <person name="Ohkuma M."/>
        </authorList>
    </citation>
    <scope>NUCLEOTIDE SEQUENCE</scope>
    <source>
        <strain evidence="12">JCM 4386</strain>
    </source>
</reference>
<dbReference type="GO" id="GO:0006633">
    <property type="term" value="P:fatty acid biosynthetic process"/>
    <property type="evidence" value="ECO:0007669"/>
    <property type="project" value="UniProtKB-UniRule"/>
</dbReference>
<dbReference type="Proteomes" id="UP000606194">
    <property type="component" value="Unassembled WGS sequence"/>
</dbReference>
<dbReference type="RefSeq" id="WP_190154282.1">
    <property type="nucleotide sequence ID" value="NZ_BMTL01000062.1"/>
</dbReference>
<dbReference type="PANTHER" id="PTHR34069">
    <property type="entry name" value="3-OXOACYL-[ACYL-CARRIER-PROTEIN] SYNTHASE 3"/>
    <property type="match status" value="1"/>
</dbReference>
<evidence type="ECO:0000313" key="12">
    <source>
        <dbReference type="EMBL" id="GGS29915.1"/>
    </source>
</evidence>
<dbReference type="HAMAP" id="MF_01815">
    <property type="entry name" value="FabH"/>
    <property type="match status" value="1"/>
</dbReference>
<keyword evidence="2 9" id="KW-0963">Cytoplasm</keyword>
<keyword evidence="4 9" id="KW-0808">Transferase</keyword>
<dbReference type="GO" id="GO:0044550">
    <property type="term" value="P:secondary metabolite biosynthetic process"/>
    <property type="evidence" value="ECO:0007669"/>
    <property type="project" value="TreeGrafter"/>
</dbReference>
<dbReference type="EC" id="2.3.1.180" evidence="9"/>
<name>A0A918GCS9_9ACTN</name>
<dbReference type="SUPFAM" id="SSF53901">
    <property type="entry name" value="Thiolase-like"/>
    <property type="match status" value="1"/>
</dbReference>
<evidence type="ECO:0000256" key="1">
    <source>
        <dbReference type="ARBA" id="ARBA00008642"/>
    </source>
</evidence>
<comment type="catalytic activity">
    <reaction evidence="9">
        <text>malonyl-[ACP] + acetyl-CoA + H(+) = 3-oxobutanoyl-[ACP] + CO2 + CoA</text>
        <dbReference type="Rhea" id="RHEA:12080"/>
        <dbReference type="Rhea" id="RHEA-COMP:9623"/>
        <dbReference type="Rhea" id="RHEA-COMP:9625"/>
        <dbReference type="ChEBI" id="CHEBI:15378"/>
        <dbReference type="ChEBI" id="CHEBI:16526"/>
        <dbReference type="ChEBI" id="CHEBI:57287"/>
        <dbReference type="ChEBI" id="CHEBI:57288"/>
        <dbReference type="ChEBI" id="CHEBI:78449"/>
        <dbReference type="ChEBI" id="CHEBI:78450"/>
        <dbReference type="EC" id="2.3.1.180"/>
    </reaction>
</comment>
<keyword evidence="13" id="KW-1185">Reference proteome</keyword>